<dbReference type="Proteomes" id="UP001360953">
    <property type="component" value="Unassembled WGS sequence"/>
</dbReference>
<reference evidence="1 2" key="1">
    <citation type="submission" date="2024-04" db="EMBL/GenBank/DDBJ databases">
        <title>Phyllosticta paracitricarpa is synonymous to the EU quarantine fungus P. citricarpa based on phylogenomic analyses.</title>
        <authorList>
            <consortium name="Lawrence Berkeley National Laboratory"/>
            <person name="Van ingen-buijs V.A."/>
            <person name="Van westerhoven A.C."/>
            <person name="Haridas S."/>
            <person name="Skiadas P."/>
            <person name="Martin F."/>
            <person name="Groenewald J.Z."/>
            <person name="Crous P.W."/>
            <person name="Seidl M.F."/>
        </authorList>
    </citation>
    <scope>NUCLEOTIDE SEQUENCE [LARGE SCALE GENOMIC DNA]</scope>
    <source>
        <strain evidence="1 2">CPC 17464</strain>
    </source>
</reference>
<sequence length="214" mass="24257">MPRSQASAPVTQTFVTAAPCAPVSSTLELTSTHPFALAATSTRFVSLCVPFNQRERRDWPGRILQKFFLPTARSTRILLSRVNCTTSFFLSSTAIDIGGLLRRQQVCRSNIFQPSWLAASPRYELLFSCRRLAGNLSQNGADFRDAQWQGGAASLVSRRAWRSSRPRDHHPWPLRLRYIGRRSAGGEYWRWWPLGRIVTDYSAPRSCGRLLFLP</sequence>
<dbReference type="RefSeq" id="XP_066659068.1">
    <property type="nucleotide sequence ID" value="XM_066799266.1"/>
</dbReference>
<proteinExistence type="predicted"/>
<evidence type="ECO:0000313" key="2">
    <source>
        <dbReference type="Proteomes" id="UP001360953"/>
    </source>
</evidence>
<keyword evidence="2" id="KW-1185">Reference proteome</keyword>
<comment type="caution">
    <text evidence="1">The sequence shown here is derived from an EMBL/GenBank/DDBJ whole genome shotgun (WGS) entry which is preliminary data.</text>
</comment>
<organism evidence="1 2">
    <name type="scientific">Phyllosticta citribraziliensis</name>
    <dbReference type="NCBI Taxonomy" id="989973"/>
    <lineage>
        <taxon>Eukaryota</taxon>
        <taxon>Fungi</taxon>
        <taxon>Dikarya</taxon>
        <taxon>Ascomycota</taxon>
        <taxon>Pezizomycotina</taxon>
        <taxon>Dothideomycetes</taxon>
        <taxon>Dothideomycetes incertae sedis</taxon>
        <taxon>Botryosphaeriales</taxon>
        <taxon>Phyllostictaceae</taxon>
        <taxon>Phyllosticta</taxon>
    </lineage>
</organism>
<gene>
    <name evidence="1" type="ORF">J3D65DRAFT_614919</name>
</gene>
<protein>
    <submittedName>
        <fullName evidence="1">Uncharacterized protein</fullName>
    </submittedName>
</protein>
<name>A0ABR1M5A2_9PEZI</name>
<evidence type="ECO:0000313" key="1">
    <source>
        <dbReference type="EMBL" id="KAK7542775.1"/>
    </source>
</evidence>
<accession>A0ABR1M5A2</accession>
<dbReference type="EMBL" id="JBBPEH010000002">
    <property type="protein sequence ID" value="KAK7542775.1"/>
    <property type="molecule type" value="Genomic_DNA"/>
</dbReference>
<dbReference type="GeneID" id="92032172"/>